<protein>
    <recommendedName>
        <fullName evidence="4">MaoC-like domain-containing protein</fullName>
    </recommendedName>
</protein>
<dbReference type="InterPro" id="IPR054357">
    <property type="entry name" value="MFE-2_N"/>
</dbReference>
<dbReference type="InterPro" id="IPR002539">
    <property type="entry name" value="MaoC-like_dom"/>
</dbReference>
<evidence type="ECO:0000313" key="3">
    <source>
        <dbReference type="EMBL" id="CAE4593365.1"/>
    </source>
</evidence>
<proteinExistence type="predicted"/>
<reference evidence="3" key="1">
    <citation type="submission" date="2021-01" db="EMBL/GenBank/DDBJ databases">
        <authorList>
            <person name="Corre E."/>
            <person name="Pelletier E."/>
            <person name="Niang G."/>
            <person name="Scheremetjew M."/>
            <person name="Finn R."/>
            <person name="Kale V."/>
            <person name="Holt S."/>
            <person name="Cochrane G."/>
            <person name="Meng A."/>
            <person name="Brown T."/>
            <person name="Cohen L."/>
        </authorList>
    </citation>
    <scope>NUCLEOTIDE SEQUENCE</scope>
    <source>
        <strain evidence="3">CCMP3105</strain>
    </source>
</reference>
<dbReference type="GO" id="GO:0044594">
    <property type="term" value="F:17-beta-hydroxysteroid dehydrogenase (NAD+) activity"/>
    <property type="evidence" value="ECO:0007669"/>
    <property type="project" value="TreeGrafter"/>
</dbReference>
<evidence type="ECO:0000259" key="2">
    <source>
        <dbReference type="Pfam" id="PF22622"/>
    </source>
</evidence>
<dbReference type="PANTHER" id="PTHR13078">
    <property type="entry name" value="PEROXISOMAL MULTIFUNCTIONAL ENZYME TYPE 2-RELATED"/>
    <property type="match status" value="1"/>
</dbReference>
<dbReference type="GO" id="GO:0005777">
    <property type="term" value="C:peroxisome"/>
    <property type="evidence" value="ECO:0007669"/>
    <property type="project" value="TreeGrafter"/>
</dbReference>
<dbReference type="Pfam" id="PF22622">
    <property type="entry name" value="MFE-2_hydrat-2_N"/>
    <property type="match status" value="1"/>
</dbReference>
<evidence type="ECO:0008006" key="4">
    <source>
        <dbReference type="Google" id="ProtNLM"/>
    </source>
</evidence>
<dbReference type="AlphaFoldDB" id="A0A7S4QT96"/>
<dbReference type="EMBL" id="HBNR01036857">
    <property type="protein sequence ID" value="CAE4593365.1"/>
    <property type="molecule type" value="Transcribed_RNA"/>
</dbReference>
<dbReference type="GO" id="GO:0006635">
    <property type="term" value="P:fatty acid beta-oxidation"/>
    <property type="evidence" value="ECO:0007669"/>
    <property type="project" value="TreeGrafter"/>
</dbReference>
<dbReference type="Gene3D" id="3.10.129.10">
    <property type="entry name" value="Hotdog Thioesterase"/>
    <property type="match status" value="1"/>
</dbReference>
<feature type="domain" description="Peroxisomal multifunctional enzyme type 2-like N-terminal" evidence="2">
    <location>
        <begin position="36"/>
        <end position="165"/>
    </location>
</feature>
<dbReference type="InterPro" id="IPR029069">
    <property type="entry name" value="HotDog_dom_sf"/>
</dbReference>
<evidence type="ECO:0000259" key="1">
    <source>
        <dbReference type="Pfam" id="PF01575"/>
    </source>
</evidence>
<dbReference type="Pfam" id="PF01575">
    <property type="entry name" value="MaoC_dehydratas"/>
    <property type="match status" value="1"/>
</dbReference>
<accession>A0A7S4QT96</accession>
<gene>
    <name evidence="3" type="ORF">AMON00008_LOCUS25390</name>
</gene>
<dbReference type="PANTHER" id="PTHR13078:SF56">
    <property type="entry name" value="PEROXISOMAL MULTIFUNCTIONAL ENZYME TYPE 2"/>
    <property type="match status" value="1"/>
</dbReference>
<dbReference type="GO" id="GO:0004300">
    <property type="term" value="F:enoyl-CoA hydratase activity"/>
    <property type="evidence" value="ECO:0007669"/>
    <property type="project" value="TreeGrafter"/>
</dbReference>
<sequence length="329" mass="36402">MAPPTAAPSPVPGTTWPPFDAKKTVLMPWSEPQEIRYDTKDVLLYNLGVGCSDLRFVYEKSPDFSVFPTFPIRYGGVGAWDRFPRTTPGLNIDGERYMELFRPLPPPGRNRQARVFASARVFGFHDKGSTPAGRHKGALVEFETRITDAEGNPICRLVNGEFYRGIKELGDIGAFEGAGETCSQSIGVPARGPDMALQLPIPNNAAHLYRLSGDYLPHHIDPAAAKRVGYDRVILHGLASLGYVTGVLLSSLCGNEVQRFRRIKMRFSAPVYMGEQLTVEVWNDGPGRVLFQARARERNELCVSNAYFEYAPAEEAGARRMGDLPQAKL</sequence>
<name>A0A7S4QT96_9DINO</name>
<dbReference type="GO" id="GO:0003857">
    <property type="term" value="F:(3S)-3-hydroxyacyl-CoA dehydrogenase (NAD+) activity"/>
    <property type="evidence" value="ECO:0007669"/>
    <property type="project" value="TreeGrafter"/>
</dbReference>
<organism evidence="3">
    <name type="scientific">Alexandrium monilatum</name>
    <dbReference type="NCBI Taxonomy" id="311494"/>
    <lineage>
        <taxon>Eukaryota</taxon>
        <taxon>Sar</taxon>
        <taxon>Alveolata</taxon>
        <taxon>Dinophyceae</taxon>
        <taxon>Gonyaulacales</taxon>
        <taxon>Pyrocystaceae</taxon>
        <taxon>Alexandrium</taxon>
    </lineage>
</organism>
<dbReference type="SUPFAM" id="SSF54637">
    <property type="entry name" value="Thioesterase/thiol ester dehydrase-isomerase"/>
    <property type="match status" value="2"/>
</dbReference>
<feature type="domain" description="MaoC-like" evidence="1">
    <location>
        <begin position="190"/>
        <end position="293"/>
    </location>
</feature>